<protein>
    <submittedName>
        <fullName evidence="2">Uncharacterized protein</fullName>
    </submittedName>
</protein>
<dbReference type="Gramene" id="GBG90095">
    <property type="protein sequence ID" value="GBG90095"/>
    <property type="gene ID" value="CBR_g50188"/>
</dbReference>
<feature type="compositionally biased region" description="Low complexity" evidence="1">
    <location>
        <begin position="334"/>
        <end position="348"/>
    </location>
</feature>
<evidence type="ECO:0000256" key="1">
    <source>
        <dbReference type="SAM" id="MobiDB-lite"/>
    </source>
</evidence>
<feature type="compositionally biased region" description="Pro residues" evidence="1">
    <location>
        <begin position="597"/>
        <end position="618"/>
    </location>
</feature>
<feature type="compositionally biased region" description="Basic and acidic residues" evidence="1">
    <location>
        <begin position="627"/>
        <end position="637"/>
    </location>
</feature>
<feature type="region of interest" description="Disordered" evidence="1">
    <location>
        <begin position="527"/>
        <end position="703"/>
    </location>
</feature>
<evidence type="ECO:0000313" key="3">
    <source>
        <dbReference type="Proteomes" id="UP000265515"/>
    </source>
</evidence>
<sequence length="703" mass="77347">MQVRGNAIQSIISPQANAIRNQIYGENAIQFVFPNEALKSQLNDRLKWVFGVLRSQKMSDEDAADHFLIESPTVEKVNVLTLNLIDKNNLLRIPNARFRGLPVAIQRWKPVKALTPNDRRNHLMANNYWVEFSFAPVHIQGEILKLIEQIAPIRGFINDLPHFLAKRDDFLLIAVDWPSAEPFPLRGEWHCHSEGRKFVIPLSHPQDPWCHVCKARGHLYTDDVCPTNYRKLPKNLVSQHPAEPDKWLPEDPNLKGWVFRTMDGGSTGHWQWEGGQTPQNTPEGVALPTQQFHNPGGARGPPPRPREVGLKHPPAKVYQKKDRAEPSRRPHNSPQPATAAPKPTTATANDRRPPDTQDGTGGDRARRGGTPQTHGRLQFRQKQGKQKMPALPQTEEGGPTDAPQPATTSQIEVGEIVESDDETPLLRRKSGYSRDTKPRSPTPHNHDGTDCNNSGKGVATSENHDGTDCNNGGKEDITGDCLIHPVTNDVDPLLQQSKVVTFQDKHETDGPPAGPSPLLLVDFGQKAVPGSRQFPPSTRPLPLLPNPHDIAAVHDLGHKSEDVNTTDNGFQNKMEGGSFPAEPGDRSLVVRDHHLPPPDPGPPPPLMPDGFGAPPPDTLTPANAARDALKDKNEGKRLPTRPRALAESEHGPQQLRLCLPPPANAPNIVSVGKMSDDSPQQQQLRLPPPADAPHSDSAGEQLP</sequence>
<organism evidence="2 3">
    <name type="scientific">Chara braunii</name>
    <name type="common">Braun's stonewort</name>
    <dbReference type="NCBI Taxonomy" id="69332"/>
    <lineage>
        <taxon>Eukaryota</taxon>
        <taxon>Viridiplantae</taxon>
        <taxon>Streptophyta</taxon>
        <taxon>Charophyceae</taxon>
        <taxon>Charales</taxon>
        <taxon>Characeae</taxon>
        <taxon>Chara</taxon>
    </lineage>
</organism>
<proteinExistence type="predicted"/>
<name>A0A388M6G2_CHABU</name>
<evidence type="ECO:0000313" key="2">
    <source>
        <dbReference type="EMBL" id="GBG90095.1"/>
    </source>
</evidence>
<comment type="caution">
    <text evidence="2">The sequence shown here is derived from an EMBL/GenBank/DDBJ whole genome shotgun (WGS) entry which is preliminary data.</text>
</comment>
<feature type="compositionally biased region" description="Basic and acidic residues" evidence="1">
    <location>
        <begin position="551"/>
        <end position="562"/>
    </location>
</feature>
<feature type="compositionally biased region" description="Basic and acidic residues" evidence="1">
    <location>
        <begin position="583"/>
        <end position="596"/>
    </location>
</feature>
<feature type="compositionally biased region" description="Basic and acidic residues" evidence="1">
    <location>
        <begin position="462"/>
        <end position="477"/>
    </location>
</feature>
<reference evidence="2 3" key="1">
    <citation type="journal article" date="2018" name="Cell">
        <title>The Chara Genome: Secondary Complexity and Implications for Plant Terrestrialization.</title>
        <authorList>
            <person name="Nishiyama T."/>
            <person name="Sakayama H."/>
            <person name="Vries J.D."/>
            <person name="Buschmann H."/>
            <person name="Saint-Marcoux D."/>
            <person name="Ullrich K.K."/>
            <person name="Haas F.B."/>
            <person name="Vanderstraeten L."/>
            <person name="Becker D."/>
            <person name="Lang D."/>
            <person name="Vosolsobe S."/>
            <person name="Rombauts S."/>
            <person name="Wilhelmsson P.K.I."/>
            <person name="Janitza P."/>
            <person name="Kern R."/>
            <person name="Heyl A."/>
            <person name="Rumpler F."/>
            <person name="Villalobos L.I.A.C."/>
            <person name="Clay J.M."/>
            <person name="Skokan R."/>
            <person name="Toyoda A."/>
            <person name="Suzuki Y."/>
            <person name="Kagoshima H."/>
            <person name="Schijlen E."/>
            <person name="Tajeshwar N."/>
            <person name="Catarino B."/>
            <person name="Hetherington A.J."/>
            <person name="Saltykova A."/>
            <person name="Bonnot C."/>
            <person name="Breuninger H."/>
            <person name="Symeonidi A."/>
            <person name="Radhakrishnan G.V."/>
            <person name="Van Nieuwerburgh F."/>
            <person name="Deforce D."/>
            <person name="Chang C."/>
            <person name="Karol K.G."/>
            <person name="Hedrich R."/>
            <person name="Ulvskov P."/>
            <person name="Glockner G."/>
            <person name="Delwiche C.F."/>
            <person name="Petrasek J."/>
            <person name="Van de Peer Y."/>
            <person name="Friml J."/>
            <person name="Beilby M."/>
            <person name="Dolan L."/>
            <person name="Kohara Y."/>
            <person name="Sugano S."/>
            <person name="Fujiyama A."/>
            <person name="Delaux P.-M."/>
            <person name="Quint M."/>
            <person name="TheiBen G."/>
            <person name="Hagemann M."/>
            <person name="Harholt J."/>
            <person name="Dunand C."/>
            <person name="Zachgo S."/>
            <person name="Langdale J."/>
            <person name="Maumus F."/>
            <person name="Straeten D.V.D."/>
            <person name="Gould S.B."/>
            <person name="Rensing S.A."/>
        </authorList>
    </citation>
    <scope>NUCLEOTIDE SEQUENCE [LARGE SCALE GENOMIC DNA]</scope>
    <source>
        <strain evidence="2 3">S276</strain>
    </source>
</reference>
<feature type="compositionally biased region" description="Basic and acidic residues" evidence="1">
    <location>
        <begin position="432"/>
        <end position="449"/>
    </location>
</feature>
<feature type="region of interest" description="Disordered" evidence="1">
    <location>
        <begin position="259"/>
        <end position="481"/>
    </location>
</feature>
<feature type="compositionally biased region" description="Polar residues" evidence="1">
    <location>
        <begin position="274"/>
        <end position="293"/>
    </location>
</feature>
<feature type="compositionally biased region" description="Basic and acidic residues" evidence="1">
    <location>
        <begin position="319"/>
        <end position="328"/>
    </location>
</feature>
<gene>
    <name evidence="2" type="ORF">CBR_g50188</name>
</gene>
<dbReference type="AlphaFoldDB" id="A0A388M6G2"/>
<feature type="compositionally biased region" description="Basic and acidic residues" evidence="1">
    <location>
        <begin position="349"/>
        <end position="366"/>
    </location>
</feature>
<dbReference type="Proteomes" id="UP000265515">
    <property type="component" value="Unassembled WGS sequence"/>
</dbReference>
<keyword evidence="3" id="KW-1185">Reference proteome</keyword>
<accession>A0A388M6G2</accession>
<dbReference type="EMBL" id="BFEA01000786">
    <property type="protein sequence ID" value="GBG90095.1"/>
    <property type="molecule type" value="Genomic_DNA"/>
</dbReference>